<dbReference type="Pfam" id="PF00651">
    <property type="entry name" value="BTB"/>
    <property type="match status" value="1"/>
</dbReference>
<evidence type="ECO:0000313" key="2">
    <source>
        <dbReference type="EMBL" id="SLM41034.1"/>
    </source>
</evidence>
<proteinExistence type="predicted"/>
<organism evidence="2 3">
    <name type="scientific">Lasallia pustulata</name>
    <dbReference type="NCBI Taxonomy" id="136370"/>
    <lineage>
        <taxon>Eukaryota</taxon>
        <taxon>Fungi</taxon>
        <taxon>Dikarya</taxon>
        <taxon>Ascomycota</taxon>
        <taxon>Pezizomycotina</taxon>
        <taxon>Lecanoromycetes</taxon>
        <taxon>OSLEUM clade</taxon>
        <taxon>Umbilicariomycetidae</taxon>
        <taxon>Umbilicariales</taxon>
        <taxon>Umbilicariaceae</taxon>
        <taxon>Lasallia</taxon>
    </lineage>
</organism>
<evidence type="ECO:0000313" key="3">
    <source>
        <dbReference type="Proteomes" id="UP000192927"/>
    </source>
</evidence>
<sequence>MASGYGLSGGPSRCFPFWQDVLACYVVNTTTDDVSGAKKCVPVLEDYYECLHHKKEAARTRALQQAYRRAMTQHPRENEPRHRYIVLPSIDHNRSSNKRTLPVMDAGKFCELLNGAMVDIYVGQERIHYHLSLKLLSHHSSYFDKAFNGGFKEGATKRLDLPDEDIHAFNLLIQWIYSGQVNTPKHTEAATVDGGDLVPAPWPQTSTYNPANGKQKFEIQALYPIDYNSHLKLYILADRFDMGTLKNETIYAIMRAGYSTKRAIIREWGPAPYPASYMRFNPSYTRFNPETIAWIYENTLPGSPLRKLASTSAAYTMLLKKVTAGHYMECLHGDFIVDMLNAMQENADNAILCRLPNLGAQCKTYHDHEGKTPRPGCAEGMPGVDQLEKGIPSADKLYHLSPVAKCVFLELNARRNPPESVTAQQLASRSSFGYLGN</sequence>
<feature type="domain" description="BTB" evidence="1">
    <location>
        <begin position="118"/>
        <end position="185"/>
    </location>
</feature>
<reference evidence="3" key="1">
    <citation type="submission" date="2017-03" db="EMBL/GenBank/DDBJ databases">
        <authorList>
            <person name="Sharma R."/>
            <person name="Thines M."/>
        </authorList>
    </citation>
    <scope>NUCLEOTIDE SEQUENCE [LARGE SCALE GENOMIC DNA]</scope>
</reference>
<accession>A0A1W5DCY5</accession>
<evidence type="ECO:0000259" key="1">
    <source>
        <dbReference type="PROSITE" id="PS50097"/>
    </source>
</evidence>
<protein>
    <submittedName>
        <fullName evidence="2">BTB/POZ-like</fullName>
    </submittedName>
</protein>
<dbReference type="SUPFAM" id="SSF54695">
    <property type="entry name" value="POZ domain"/>
    <property type="match status" value="1"/>
</dbReference>
<dbReference type="Proteomes" id="UP000192927">
    <property type="component" value="Unassembled WGS sequence"/>
</dbReference>
<dbReference type="PANTHER" id="PTHR47843:SF2">
    <property type="entry name" value="BTB DOMAIN-CONTAINING PROTEIN"/>
    <property type="match status" value="1"/>
</dbReference>
<name>A0A1W5DCY5_9LECA</name>
<dbReference type="InterPro" id="IPR000210">
    <property type="entry name" value="BTB/POZ_dom"/>
</dbReference>
<keyword evidence="3" id="KW-1185">Reference proteome</keyword>
<dbReference type="PROSITE" id="PS50097">
    <property type="entry name" value="BTB"/>
    <property type="match status" value="1"/>
</dbReference>
<dbReference type="Gene3D" id="3.30.710.10">
    <property type="entry name" value="Potassium Channel Kv1.1, Chain A"/>
    <property type="match status" value="1"/>
</dbReference>
<dbReference type="InterPro" id="IPR011333">
    <property type="entry name" value="SKP1/BTB/POZ_sf"/>
</dbReference>
<dbReference type="EMBL" id="FWEW01003762">
    <property type="protein sequence ID" value="SLM41034.1"/>
    <property type="molecule type" value="Genomic_DNA"/>
</dbReference>
<dbReference type="CDD" id="cd24141">
    <property type="entry name" value="NDUFS5-like"/>
    <property type="match status" value="1"/>
</dbReference>
<dbReference type="PANTHER" id="PTHR47843">
    <property type="entry name" value="BTB DOMAIN-CONTAINING PROTEIN-RELATED"/>
    <property type="match status" value="1"/>
</dbReference>
<dbReference type="AlphaFoldDB" id="A0A1W5DCY5"/>
<dbReference type="CDD" id="cd18186">
    <property type="entry name" value="BTB_POZ_ZBTB_KLHL-like"/>
    <property type="match status" value="1"/>
</dbReference>